<evidence type="ECO:0000259" key="9">
    <source>
        <dbReference type="SMART" id="SM00848"/>
    </source>
</evidence>
<dbReference type="PROSITE" id="PS00640">
    <property type="entry name" value="THIOL_PROTEASE_ASN"/>
    <property type="match status" value="2"/>
</dbReference>
<dbReference type="InterPro" id="IPR013201">
    <property type="entry name" value="Prot_inhib_I29"/>
</dbReference>
<organism evidence="10">
    <name type="scientific">Solanum lycopersicum</name>
    <name type="common">Tomato</name>
    <name type="synonym">Lycopersicon esculentum</name>
    <dbReference type="NCBI Taxonomy" id="4081"/>
    <lineage>
        <taxon>Eukaryota</taxon>
        <taxon>Viridiplantae</taxon>
        <taxon>Streptophyta</taxon>
        <taxon>Embryophyta</taxon>
        <taxon>Tracheophyta</taxon>
        <taxon>Spermatophyta</taxon>
        <taxon>Magnoliopsida</taxon>
        <taxon>eudicotyledons</taxon>
        <taxon>Gunneridae</taxon>
        <taxon>Pentapetalae</taxon>
        <taxon>asterids</taxon>
        <taxon>lamiids</taxon>
        <taxon>Solanales</taxon>
        <taxon>Solanaceae</taxon>
        <taxon>Solanoideae</taxon>
        <taxon>Solaneae</taxon>
        <taxon>Solanum</taxon>
        <taxon>Solanum subgen. Lycopersicon</taxon>
    </lineage>
</organism>
<dbReference type="SMART" id="SM00848">
    <property type="entry name" value="Inhibitor_I29"/>
    <property type="match status" value="2"/>
</dbReference>
<evidence type="ECO:0000313" key="10">
    <source>
        <dbReference type="EnsemblPlants" id="Solyc02g077040.3.1"/>
    </source>
</evidence>
<dbReference type="InterPro" id="IPR025661">
    <property type="entry name" value="Pept_asp_AS"/>
</dbReference>
<dbReference type="PROSITE" id="PS00139">
    <property type="entry name" value="THIOL_PROTEASE_CYS"/>
    <property type="match status" value="2"/>
</dbReference>
<dbReference type="InParanoid" id="A0A3Q7FQ00"/>
<evidence type="ECO:0000256" key="4">
    <source>
        <dbReference type="ARBA" id="ARBA00022801"/>
    </source>
</evidence>
<keyword evidence="4" id="KW-0378">Hydrolase</keyword>
<dbReference type="EnsemblPlants" id="Solyc02g077040.3.1">
    <property type="protein sequence ID" value="Solyc02g077040.3.1"/>
    <property type="gene ID" value="Solyc02g077040.3"/>
</dbReference>
<keyword evidence="7" id="KW-0472">Membrane</keyword>
<keyword evidence="6" id="KW-1015">Disulfide bond</keyword>
<dbReference type="GO" id="GO:0051603">
    <property type="term" value="P:proteolysis involved in protein catabolic process"/>
    <property type="evidence" value="ECO:0000318"/>
    <property type="project" value="GO_Central"/>
</dbReference>
<evidence type="ECO:0000256" key="5">
    <source>
        <dbReference type="ARBA" id="ARBA00022807"/>
    </source>
</evidence>
<dbReference type="PRINTS" id="PR00705">
    <property type="entry name" value="PAPAIN"/>
</dbReference>
<keyword evidence="11" id="KW-1185">Reference proteome</keyword>
<dbReference type="AlphaFoldDB" id="A0A3Q7FQ00"/>
<evidence type="ECO:0000256" key="2">
    <source>
        <dbReference type="ARBA" id="ARBA00022670"/>
    </source>
</evidence>
<evidence type="ECO:0000256" key="7">
    <source>
        <dbReference type="SAM" id="Phobius"/>
    </source>
</evidence>
<dbReference type="Gramene" id="Solyc02g077040.3.1">
    <property type="protein sequence ID" value="Solyc02g077040.3.1"/>
    <property type="gene ID" value="Solyc02g077040.3"/>
</dbReference>
<evidence type="ECO:0000313" key="11">
    <source>
        <dbReference type="Proteomes" id="UP000004994"/>
    </source>
</evidence>
<keyword evidence="5" id="KW-0788">Thiol protease</keyword>
<dbReference type="STRING" id="4081.A0A3Q7FQ00"/>
<dbReference type="SMART" id="SM00645">
    <property type="entry name" value="Pept_C1"/>
    <property type="match status" value="2"/>
</dbReference>
<dbReference type="InterPro" id="IPR039417">
    <property type="entry name" value="Peptidase_C1A_papain-like"/>
</dbReference>
<feature type="domain" description="Peptidase C1A papain C-terminal" evidence="8">
    <location>
        <begin position="468"/>
        <end position="683"/>
    </location>
</feature>
<reference evidence="10" key="1">
    <citation type="journal article" date="2012" name="Nature">
        <title>The tomato genome sequence provides insights into fleshy fruit evolution.</title>
        <authorList>
            <consortium name="Tomato Genome Consortium"/>
        </authorList>
    </citation>
    <scope>NUCLEOTIDE SEQUENCE [LARGE SCALE GENOMIC DNA]</scope>
    <source>
        <strain evidence="10">cv. Heinz 1706</strain>
    </source>
</reference>
<proteinExistence type="inferred from homology"/>
<keyword evidence="7" id="KW-0812">Transmembrane</keyword>
<keyword evidence="7" id="KW-1133">Transmembrane helix</keyword>
<dbReference type="InterPro" id="IPR000169">
    <property type="entry name" value="Pept_cys_AS"/>
</dbReference>
<dbReference type="OMA" id="ENIARTC"/>
<feature type="transmembrane region" description="Helical" evidence="7">
    <location>
        <begin position="6"/>
        <end position="27"/>
    </location>
</feature>
<sequence length="684" mass="75508">MASNFFLKNITVVLLLFSILSLYPFIVTSRNLKELSMLERHENWMVHHGRVYKDDIEKEHRFKTFKENVEFIESFNKNGTQRYKLAINKYADLTTEEFTTSFMGLDTSLLSQQESTATTTSFKYDSVTEVPNSMDWRKRGSVTGVKDQGVCGCCWAFSAAAAIEGAYQIANNELISLSEQQLLDCSTQNKGCEGGLMTVAYDFLLQNNGGGITTETNYPYEEAQNVCKTEQPAAVTINGYEVVPSDESSLLKAVVNQPISVGIAANDEFHMYGSGIYDGSCNSRLNHAVTVIGYGTSEEDGTKYWIVKNSWGSDWGEEGYMRIARDVGVDGGHCGIAKFQIFTMALKFCRLSLVALLLVVATLSFRATSARDLQVYSMLERHEKWMSHHGRVYKDDVEKAERLKIFKENVEFIEAFNNDAAHSYQLGVNKFADLTNEEFQSMVGRYNLSFLPKTSNLQSFSYQSENSSPDSWNWREQGAVTPVKDQGKCGSCWAFSAVAAVEGLNQLKTGNLISLSEQQLLDCESRNNNGCGGGVRNEAFLYIAENGGLTTESNYPYTGIPGSCNSKMAESTAVTISSYKTVDPSESALLQAVLIQPVSAGVNIGSDKFRFYKGGIFSGECGESSHHAVTVVGYGTSEDGSSNYWLVKNSWGENWGESGYMRMARDVVDGGVCGLATRASFPTA</sequence>
<dbReference type="Gene3D" id="3.90.70.10">
    <property type="entry name" value="Cysteine proteinases"/>
    <property type="match status" value="2"/>
</dbReference>
<protein>
    <recommendedName>
        <fullName evidence="12">Cysteine protease</fullName>
    </recommendedName>
</protein>
<evidence type="ECO:0008006" key="12">
    <source>
        <dbReference type="Google" id="ProtNLM"/>
    </source>
</evidence>
<dbReference type="InterPro" id="IPR013128">
    <property type="entry name" value="Peptidase_C1A"/>
</dbReference>
<dbReference type="Pfam" id="PF08246">
    <property type="entry name" value="Inhibitor_I29"/>
    <property type="match status" value="2"/>
</dbReference>
<dbReference type="GO" id="GO:0004197">
    <property type="term" value="F:cysteine-type endopeptidase activity"/>
    <property type="evidence" value="ECO:0000318"/>
    <property type="project" value="GO_Central"/>
</dbReference>
<feature type="domain" description="Cathepsin propeptide inhibitor" evidence="9">
    <location>
        <begin position="382"/>
        <end position="439"/>
    </location>
</feature>
<evidence type="ECO:0000259" key="8">
    <source>
        <dbReference type="SMART" id="SM00645"/>
    </source>
</evidence>
<dbReference type="PROSITE" id="PS00639">
    <property type="entry name" value="THIOL_PROTEASE_HIS"/>
    <property type="match status" value="2"/>
</dbReference>
<reference evidence="10" key="2">
    <citation type="submission" date="2019-01" db="UniProtKB">
        <authorList>
            <consortium name="EnsemblPlants"/>
        </authorList>
    </citation>
    <scope>IDENTIFICATION</scope>
    <source>
        <strain evidence="10">cv. Heinz 1706</strain>
    </source>
</reference>
<dbReference type="Pfam" id="PF00112">
    <property type="entry name" value="Peptidase_C1"/>
    <property type="match status" value="2"/>
</dbReference>
<dbReference type="Proteomes" id="UP000004994">
    <property type="component" value="Chromosome 2"/>
</dbReference>
<evidence type="ECO:0000256" key="1">
    <source>
        <dbReference type="ARBA" id="ARBA00008455"/>
    </source>
</evidence>
<keyword evidence="3" id="KW-0732">Signal</keyword>
<dbReference type="GO" id="GO:0005764">
    <property type="term" value="C:lysosome"/>
    <property type="evidence" value="ECO:0000318"/>
    <property type="project" value="GO_Central"/>
</dbReference>
<accession>A0A3Q7FQ00</accession>
<keyword evidence="2" id="KW-0645">Protease</keyword>
<dbReference type="PANTHER" id="PTHR12411">
    <property type="entry name" value="CYSTEINE PROTEASE FAMILY C1-RELATED"/>
    <property type="match status" value="1"/>
</dbReference>
<feature type="domain" description="Peptidase C1A papain C-terminal" evidence="8">
    <location>
        <begin position="130"/>
        <end position="344"/>
    </location>
</feature>
<evidence type="ECO:0000256" key="3">
    <source>
        <dbReference type="ARBA" id="ARBA00022729"/>
    </source>
</evidence>
<dbReference type="FunFam" id="3.90.70.10:FF:000067">
    <property type="entry name" value="Senescence-specific cysteine protease"/>
    <property type="match status" value="2"/>
</dbReference>
<dbReference type="PaxDb" id="4081-Solyc02g077050.2.1"/>
<evidence type="ECO:0000256" key="6">
    <source>
        <dbReference type="ARBA" id="ARBA00023157"/>
    </source>
</evidence>
<dbReference type="CDD" id="cd02248">
    <property type="entry name" value="Peptidase_C1A"/>
    <property type="match status" value="2"/>
</dbReference>
<feature type="domain" description="Cathepsin propeptide inhibitor" evidence="9">
    <location>
        <begin position="41"/>
        <end position="98"/>
    </location>
</feature>
<name>A0A3Q7FQ00_SOLLC</name>
<dbReference type="InterPro" id="IPR000668">
    <property type="entry name" value="Peptidase_C1A_C"/>
</dbReference>
<dbReference type="SUPFAM" id="SSF54001">
    <property type="entry name" value="Cysteine proteinases"/>
    <property type="match status" value="2"/>
</dbReference>
<dbReference type="InterPro" id="IPR025660">
    <property type="entry name" value="Pept_his_AS"/>
</dbReference>
<dbReference type="InterPro" id="IPR038765">
    <property type="entry name" value="Papain-like_cys_pep_sf"/>
</dbReference>
<comment type="similarity">
    <text evidence="1">Belongs to the peptidase C1 family.</text>
</comment>
<dbReference type="GO" id="GO:0005615">
    <property type="term" value="C:extracellular space"/>
    <property type="evidence" value="ECO:0000318"/>
    <property type="project" value="GO_Central"/>
</dbReference>